<keyword evidence="5" id="KW-0762">Sugar transport</keyword>
<evidence type="ECO:0000256" key="3">
    <source>
        <dbReference type="ARBA" id="ARBA00022448"/>
    </source>
</evidence>
<dbReference type="PANTHER" id="PTHR48022">
    <property type="entry name" value="PLASTIDIC GLUCOSE TRANSPORTER 4"/>
    <property type="match status" value="1"/>
</dbReference>
<keyword evidence="3 9" id="KW-0813">Transport</keyword>
<feature type="transmembrane region" description="Helical" evidence="10">
    <location>
        <begin position="55"/>
        <end position="76"/>
    </location>
</feature>
<dbReference type="InterPro" id="IPR020846">
    <property type="entry name" value="MFS_dom"/>
</dbReference>
<reference evidence="12" key="1">
    <citation type="submission" date="2023-07" db="EMBL/GenBank/DDBJ databases">
        <title>Bifidobacterium aquikefiriaerophilum sp. nov. and Bifidobacterium eccum sp. nov., isolated from water kefir.</title>
        <authorList>
            <person name="Breselge S."/>
            <person name="Bellassi P."/>
            <person name="Barcenilla C."/>
            <person name="Alvarez-Ordonez A."/>
            <person name="Morelli L."/>
            <person name="Cotter P.D."/>
        </authorList>
    </citation>
    <scope>NUCLEOTIDE SEQUENCE</scope>
    <source>
        <strain evidence="12">WK041_4_12</strain>
    </source>
</reference>
<keyword evidence="4" id="KW-1003">Cell membrane</keyword>
<dbReference type="EMBL" id="CP129674">
    <property type="protein sequence ID" value="XDS44312.1"/>
    <property type="molecule type" value="Genomic_DNA"/>
</dbReference>
<evidence type="ECO:0000256" key="4">
    <source>
        <dbReference type="ARBA" id="ARBA00022475"/>
    </source>
</evidence>
<feature type="transmembrane region" description="Helical" evidence="10">
    <location>
        <begin position="181"/>
        <end position="203"/>
    </location>
</feature>
<dbReference type="FunFam" id="1.20.1250.20:FF:000218">
    <property type="entry name" value="facilitated trehalose transporter Tret1"/>
    <property type="match status" value="1"/>
</dbReference>
<proteinExistence type="inferred from homology"/>
<evidence type="ECO:0000256" key="5">
    <source>
        <dbReference type="ARBA" id="ARBA00022597"/>
    </source>
</evidence>
<feature type="transmembrane region" description="Helical" evidence="10">
    <location>
        <begin position="426"/>
        <end position="444"/>
    </location>
</feature>
<keyword evidence="8 10" id="KW-0472">Membrane</keyword>
<evidence type="ECO:0000313" key="12">
    <source>
        <dbReference type="EMBL" id="XDS44312.1"/>
    </source>
</evidence>
<feature type="transmembrane region" description="Helical" evidence="10">
    <location>
        <begin position="264"/>
        <end position="287"/>
    </location>
</feature>
<dbReference type="InterPro" id="IPR005828">
    <property type="entry name" value="MFS_sugar_transport-like"/>
</dbReference>
<dbReference type="AlphaFoldDB" id="A0AB39U5U0"/>
<feature type="transmembrane region" description="Helical" evidence="10">
    <location>
        <begin position="16"/>
        <end position="35"/>
    </location>
</feature>
<feature type="transmembrane region" description="Helical" evidence="10">
    <location>
        <begin position="146"/>
        <end position="169"/>
    </location>
</feature>
<evidence type="ECO:0000256" key="6">
    <source>
        <dbReference type="ARBA" id="ARBA00022692"/>
    </source>
</evidence>
<feature type="transmembrane region" description="Helical" evidence="10">
    <location>
        <begin position="402"/>
        <end position="420"/>
    </location>
</feature>
<keyword evidence="7 10" id="KW-1133">Transmembrane helix</keyword>
<feature type="transmembrane region" description="Helical" evidence="10">
    <location>
        <begin position="88"/>
        <end position="106"/>
    </location>
</feature>
<dbReference type="PROSITE" id="PS00216">
    <property type="entry name" value="SUGAR_TRANSPORT_1"/>
    <property type="match status" value="2"/>
</dbReference>
<dbReference type="RefSeq" id="WP_369343903.1">
    <property type="nucleotide sequence ID" value="NZ_CP129674.1"/>
</dbReference>
<evidence type="ECO:0000256" key="7">
    <source>
        <dbReference type="ARBA" id="ARBA00022989"/>
    </source>
</evidence>
<evidence type="ECO:0000259" key="11">
    <source>
        <dbReference type="PROSITE" id="PS50850"/>
    </source>
</evidence>
<dbReference type="Gene3D" id="1.20.1250.20">
    <property type="entry name" value="MFS general substrate transporter like domains"/>
    <property type="match status" value="1"/>
</dbReference>
<feature type="domain" description="Major facilitator superfamily (MFS) profile" evidence="11">
    <location>
        <begin position="22"/>
        <end position="448"/>
    </location>
</feature>
<evidence type="ECO:0000256" key="10">
    <source>
        <dbReference type="SAM" id="Phobius"/>
    </source>
</evidence>
<dbReference type="GO" id="GO:0005886">
    <property type="term" value="C:plasma membrane"/>
    <property type="evidence" value="ECO:0007669"/>
    <property type="project" value="UniProtKB-SubCell"/>
</dbReference>
<evidence type="ECO:0000256" key="9">
    <source>
        <dbReference type="RuleBase" id="RU003346"/>
    </source>
</evidence>
<dbReference type="InterPro" id="IPR050360">
    <property type="entry name" value="MFS_Sugar_Transporters"/>
</dbReference>
<protein>
    <submittedName>
        <fullName evidence="12">Sugar porter family MFS transporter</fullName>
    </submittedName>
</protein>
<evidence type="ECO:0000256" key="1">
    <source>
        <dbReference type="ARBA" id="ARBA00004651"/>
    </source>
</evidence>
<name>A0AB39U5U0_9BIFI</name>
<dbReference type="PROSITE" id="PS00217">
    <property type="entry name" value="SUGAR_TRANSPORT_2"/>
    <property type="match status" value="1"/>
</dbReference>
<feature type="transmembrane region" description="Helical" evidence="10">
    <location>
        <begin position="112"/>
        <end position="134"/>
    </location>
</feature>
<comment type="subcellular location">
    <subcellularLocation>
        <location evidence="1">Cell membrane</location>
        <topology evidence="1">Multi-pass membrane protein</topology>
    </subcellularLocation>
</comment>
<organism evidence="12">
    <name type="scientific">Bifidobacterium aquikefiricola</name>
    <dbReference type="NCBI Taxonomy" id="3059038"/>
    <lineage>
        <taxon>Bacteria</taxon>
        <taxon>Bacillati</taxon>
        <taxon>Actinomycetota</taxon>
        <taxon>Actinomycetes</taxon>
        <taxon>Bifidobacteriales</taxon>
        <taxon>Bifidobacteriaceae</taxon>
        <taxon>Bifidobacterium</taxon>
    </lineage>
</organism>
<dbReference type="NCBIfam" id="TIGR00879">
    <property type="entry name" value="SP"/>
    <property type="match status" value="1"/>
</dbReference>
<dbReference type="PANTHER" id="PTHR48022:SF2">
    <property type="entry name" value="PLASTIDIC GLUCOSE TRANSPORTER 4"/>
    <property type="match status" value="1"/>
</dbReference>
<dbReference type="PROSITE" id="PS50850">
    <property type="entry name" value="MFS"/>
    <property type="match status" value="1"/>
</dbReference>
<dbReference type="InterPro" id="IPR003663">
    <property type="entry name" value="Sugar/inositol_transpt"/>
</dbReference>
<dbReference type="GO" id="GO:0005351">
    <property type="term" value="F:carbohydrate:proton symporter activity"/>
    <property type="evidence" value="ECO:0007669"/>
    <property type="project" value="TreeGrafter"/>
</dbReference>
<feature type="transmembrane region" description="Helical" evidence="10">
    <location>
        <begin position="329"/>
        <end position="352"/>
    </location>
</feature>
<dbReference type="InterPro" id="IPR005829">
    <property type="entry name" value="Sugar_transporter_CS"/>
</dbReference>
<feature type="transmembrane region" description="Helical" evidence="10">
    <location>
        <begin position="299"/>
        <end position="322"/>
    </location>
</feature>
<evidence type="ECO:0000256" key="8">
    <source>
        <dbReference type="ARBA" id="ARBA00023136"/>
    </source>
</evidence>
<gene>
    <name evidence="12" type="ORF">QN215_08600</name>
</gene>
<feature type="transmembrane region" description="Helical" evidence="10">
    <location>
        <begin position="358"/>
        <end position="381"/>
    </location>
</feature>
<accession>A0AB39U5U0</accession>
<dbReference type="Pfam" id="PF00083">
    <property type="entry name" value="Sugar_tr"/>
    <property type="match status" value="1"/>
</dbReference>
<dbReference type="SUPFAM" id="SSF103473">
    <property type="entry name" value="MFS general substrate transporter"/>
    <property type="match status" value="1"/>
</dbReference>
<dbReference type="PRINTS" id="PR00171">
    <property type="entry name" value="SUGRTRNSPORT"/>
</dbReference>
<evidence type="ECO:0000256" key="2">
    <source>
        <dbReference type="ARBA" id="ARBA00010992"/>
    </source>
</evidence>
<dbReference type="KEGG" id="baqk:QN215_08600"/>
<sequence>MATKTTSIAKRSRESTGTVVLVSVITSIGGFLFGFDNGSISGSIGYITTKFSLSAAGMGWVTSCLTVGCIVGVIFAGRLSDRIGRKKVLVMVATLFMIGATGEAVAPNVSFLVALRIIVGIGIGLETTVAPLYIAEIAPARIRGRLVSFNQLFSCIGNLVIFVVSAMIISAHAEAWNIDYGWRSTFIVGIIPAIALVICLKFIPESPRWLVQQGRLDDARTSIGRLVSDSTDVEGELDRINVVIASEEKPKISEIWAPKMRKRLLIVTGVPFFMQLTGITAVFYYAPEIFKTAGFGANAAVQSTILVGGAMVLGALLSLWLIDQLGRRTLLLLGSAMMAVFLGLISWLFTLAQPNGTFLVSLLLLFVIAWGASFGTISYVLPGELFPTRIRGLGSSADTLSQWIFTFIIAQFFPILVAAFGMAVAFAGLATFGVLAFIFCYVLVPETKQKPLEQLELELAGK</sequence>
<keyword evidence="6 10" id="KW-0812">Transmembrane</keyword>
<dbReference type="InterPro" id="IPR036259">
    <property type="entry name" value="MFS_trans_sf"/>
</dbReference>
<comment type="similarity">
    <text evidence="2 9">Belongs to the major facilitator superfamily. Sugar transporter (TC 2.A.1.1) family.</text>
</comment>